<sequence length="266" mass="29624">MEMGVLGFVLLLLVPALVHAQTSTPCSAPRIDAGFFLPLQESYSHGTKINYACDDGYKPPGKGWWGTSICIDGEWFGIPICVESLPVCSEPPKRLNAIIINQRYQEVFSLDTEVEYQCKDGYTTEQGATNKSVFCRAGGWTEGPTCNKMSCLPPTIPNGQYEETTNSRYKDNHIITVTCEDGFVLRGNNKTARCQNGEWSPLPVCESKSCMFDPTGLNIRSSSPIALKEGEGRYFPCNQWGYLMYARCSGGRIQRKNCEFKSNIIF</sequence>
<feature type="domain" description="Sushi" evidence="7">
    <location>
        <begin position="86"/>
        <end position="148"/>
    </location>
</feature>
<evidence type="ECO:0000256" key="1">
    <source>
        <dbReference type="ARBA" id="ARBA00004328"/>
    </source>
</evidence>
<feature type="signal peptide" evidence="6">
    <location>
        <begin position="1"/>
        <end position="20"/>
    </location>
</feature>
<evidence type="ECO:0000256" key="2">
    <source>
        <dbReference type="ARBA" id="ARBA00022659"/>
    </source>
</evidence>
<dbReference type="AlphaFoldDB" id="A0A3Q2DWL6"/>
<feature type="disulfide bond" evidence="5">
    <location>
        <begin position="151"/>
        <end position="194"/>
    </location>
</feature>
<evidence type="ECO:0000259" key="7">
    <source>
        <dbReference type="PROSITE" id="PS50923"/>
    </source>
</evidence>
<protein>
    <recommendedName>
        <fullName evidence="7">Sushi domain-containing protein</fullName>
    </recommendedName>
</protein>
<dbReference type="InterPro" id="IPR000436">
    <property type="entry name" value="Sushi_SCR_CCP_dom"/>
</dbReference>
<dbReference type="InterPro" id="IPR051503">
    <property type="entry name" value="ComplSys_Reg/VirEntry_Med"/>
</dbReference>
<evidence type="ECO:0000256" key="6">
    <source>
        <dbReference type="SAM" id="SignalP"/>
    </source>
</evidence>
<dbReference type="PANTHER" id="PTHR45785:SF2">
    <property type="entry name" value="COMPLEMENT FACTOR H-RELATED"/>
    <property type="match status" value="1"/>
</dbReference>
<dbReference type="GeneTree" id="ENSGT00940000154967"/>
<name>A0A3Q2DWL6_CYPVA</name>
<comment type="subcellular location">
    <subcellularLocation>
        <location evidence="1">Virion</location>
    </subcellularLocation>
</comment>
<feature type="domain" description="Sushi" evidence="7">
    <location>
        <begin position="24"/>
        <end position="83"/>
    </location>
</feature>
<feature type="domain" description="Sushi" evidence="7">
    <location>
        <begin position="149"/>
        <end position="207"/>
    </location>
</feature>
<comment type="caution">
    <text evidence="5">Lacks conserved residue(s) required for the propagation of feature annotation.</text>
</comment>
<keyword evidence="3 6" id="KW-0732">Signal</keyword>
<evidence type="ECO:0000256" key="3">
    <source>
        <dbReference type="ARBA" id="ARBA00022729"/>
    </source>
</evidence>
<dbReference type="CDD" id="cd00033">
    <property type="entry name" value="CCP"/>
    <property type="match status" value="3"/>
</dbReference>
<dbReference type="STRING" id="28743.ENSCVAP00000024268"/>
<dbReference type="InterPro" id="IPR035976">
    <property type="entry name" value="Sushi/SCR/CCP_sf"/>
</dbReference>
<reference evidence="8" key="1">
    <citation type="submission" date="2025-08" db="UniProtKB">
        <authorList>
            <consortium name="Ensembl"/>
        </authorList>
    </citation>
    <scope>IDENTIFICATION</scope>
</reference>
<dbReference type="Proteomes" id="UP000265020">
    <property type="component" value="Unassembled WGS sequence"/>
</dbReference>
<keyword evidence="9" id="KW-1185">Reference proteome</keyword>
<dbReference type="PANTHER" id="PTHR45785">
    <property type="entry name" value="COMPLEMENT FACTOR H-RELATED"/>
    <property type="match status" value="1"/>
</dbReference>
<evidence type="ECO:0000256" key="4">
    <source>
        <dbReference type="ARBA" id="ARBA00023157"/>
    </source>
</evidence>
<evidence type="ECO:0000313" key="9">
    <source>
        <dbReference type="Proteomes" id="UP000265020"/>
    </source>
</evidence>
<reference evidence="8" key="2">
    <citation type="submission" date="2025-09" db="UniProtKB">
        <authorList>
            <consortium name="Ensembl"/>
        </authorList>
    </citation>
    <scope>IDENTIFICATION</scope>
</reference>
<dbReference type="SUPFAM" id="SSF57535">
    <property type="entry name" value="Complement control module/SCR domain"/>
    <property type="match status" value="3"/>
</dbReference>
<proteinExistence type="predicted"/>
<accession>A0A3Q2DWL6</accession>
<dbReference type="OMA" id="EPENMWE"/>
<dbReference type="SMART" id="SM00032">
    <property type="entry name" value="CCP"/>
    <property type="match status" value="3"/>
</dbReference>
<evidence type="ECO:0000256" key="5">
    <source>
        <dbReference type="PROSITE-ProRule" id="PRU00302"/>
    </source>
</evidence>
<dbReference type="Pfam" id="PF00084">
    <property type="entry name" value="Sushi"/>
    <property type="match status" value="3"/>
</dbReference>
<dbReference type="Ensembl" id="ENSCVAT00000004632.1">
    <property type="protein sequence ID" value="ENSCVAP00000024268.1"/>
    <property type="gene ID" value="ENSCVAG00000008221.1"/>
</dbReference>
<keyword evidence="4 5" id="KW-1015">Disulfide bond</keyword>
<evidence type="ECO:0000313" key="8">
    <source>
        <dbReference type="Ensembl" id="ENSCVAP00000024268.1"/>
    </source>
</evidence>
<feature type="chain" id="PRO_5018753991" description="Sushi domain-containing protein" evidence="6">
    <location>
        <begin position="21"/>
        <end position="266"/>
    </location>
</feature>
<keyword evidence="2 5" id="KW-0768">Sushi</keyword>
<dbReference type="Gene3D" id="2.10.70.10">
    <property type="entry name" value="Complement Module, domain 1"/>
    <property type="match status" value="3"/>
</dbReference>
<dbReference type="PROSITE" id="PS50923">
    <property type="entry name" value="SUSHI"/>
    <property type="match status" value="3"/>
</dbReference>
<organism evidence="8 9">
    <name type="scientific">Cyprinodon variegatus</name>
    <name type="common">Sheepshead minnow</name>
    <dbReference type="NCBI Taxonomy" id="28743"/>
    <lineage>
        <taxon>Eukaryota</taxon>
        <taxon>Metazoa</taxon>
        <taxon>Chordata</taxon>
        <taxon>Craniata</taxon>
        <taxon>Vertebrata</taxon>
        <taxon>Euteleostomi</taxon>
        <taxon>Actinopterygii</taxon>
        <taxon>Neopterygii</taxon>
        <taxon>Teleostei</taxon>
        <taxon>Neoteleostei</taxon>
        <taxon>Acanthomorphata</taxon>
        <taxon>Ovalentaria</taxon>
        <taxon>Atherinomorphae</taxon>
        <taxon>Cyprinodontiformes</taxon>
        <taxon>Cyprinodontidae</taxon>
        <taxon>Cyprinodon</taxon>
    </lineage>
</organism>